<protein>
    <recommendedName>
        <fullName evidence="4">DUF998 domain-containing protein</fullName>
    </recommendedName>
</protein>
<feature type="transmembrane region" description="Helical" evidence="1">
    <location>
        <begin position="342"/>
        <end position="363"/>
    </location>
</feature>
<feature type="transmembrane region" description="Helical" evidence="1">
    <location>
        <begin position="186"/>
        <end position="207"/>
    </location>
</feature>
<feature type="transmembrane region" description="Helical" evidence="1">
    <location>
        <begin position="153"/>
        <end position="174"/>
    </location>
</feature>
<organism evidence="2 3">
    <name type="scientific">Ignavigranum ruoffiae</name>
    <dbReference type="NCBI Taxonomy" id="89093"/>
    <lineage>
        <taxon>Bacteria</taxon>
        <taxon>Bacillati</taxon>
        <taxon>Bacillota</taxon>
        <taxon>Bacilli</taxon>
        <taxon>Lactobacillales</taxon>
        <taxon>Aerococcaceae</taxon>
        <taxon>Ignavigranum</taxon>
    </lineage>
</organism>
<feature type="transmembrane region" description="Helical" evidence="1">
    <location>
        <begin position="291"/>
        <end position="311"/>
    </location>
</feature>
<feature type="transmembrane region" description="Helical" evidence="1">
    <location>
        <begin position="45"/>
        <end position="65"/>
    </location>
</feature>
<dbReference type="Pfam" id="PF06197">
    <property type="entry name" value="DUF998"/>
    <property type="match status" value="1"/>
</dbReference>
<evidence type="ECO:0000313" key="3">
    <source>
        <dbReference type="Proteomes" id="UP000198833"/>
    </source>
</evidence>
<evidence type="ECO:0000256" key="1">
    <source>
        <dbReference type="SAM" id="Phobius"/>
    </source>
</evidence>
<reference evidence="2 3" key="1">
    <citation type="submission" date="2016-10" db="EMBL/GenBank/DDBJ databases">
        <authorList>
            <person name="de Groot N.N."/>
        </authorList>
    </citation>
    <scope>NUCLEOTIDE SEQUENCE [LARGE SCALE GENOMIC DNA]</scope>
    <source>
        <strain evidence="2 3">DSM 15695</strain>
    </source>
</reference>
<proteinExistence type="predicted"/>
<feature type="transmembrane region" description="Helical" evidence="1">
    <location>
        <begin position="318"/>
        <end position="336"/>
    </location>
</feature>
<dbReference type="Proteomes" id="UP000198833">
    <property type="component" value="Unassembled WGS sequence"/>
</dbReference>
<feature type="transmembrane region" description="Helical" evidence="1">
    <location>
        <begin position="227"/>
        <end position="247"/>
    </location>
</feature>
<keyword evidence="1" id="KW-1133">Transmembrane helix</keyword>
<dbReference type="InterPro" id="IPR009339">
    <property type="entry name" value="DUF998"/>
</dbReference>
<keyword evidence="1" id="KW-0812">Transmembrane</keyword>
<dbReference type="AlphaFoldDB" id="A0A1H9CJS1"/>
<dbReference type="RefSeq" id="WP_092571156.1">
    <property type="nucleotide sequence ID" value="NZ_FOEN01000004.1"/>
</dbReference>
<dbReference type="EMBL" id="FOEN01000004">
    <property type="protein sequence ID" value="SEQ00858.1"/>
    <property type="molecule type" value="Genomic_DNA"/>
</dbReference>
<name>A0A1H9CJS1_9LACT</name>
<accession>A0A1H9CJS1</accession>
<feature type="transmembrane region" description="Helical" evidence="1">
    <location>
        <begin position="259"/>
        <end position="279"/>
    </location>
</feature>
<keyword evidence="1" id="KW-0472">Membrane</keyword>
<sequence>MQKLVIKTSSQIMAEIEEHDNLRITTPQALYQIKRNRHQEDQKNALHWVFLPTILQMGLFVLYFIWRKVDLIPISGQTSMSQATVILGVIGVFVLFTSSFILGKKKQLDYIRRFPWRHYPALLLSLMIITLVSLLFFFYLFDKLFHGLQLDIYLTSVMTGIILGVVNYAVLYFIFTMSTTSLTQLLTRMMVGGVVIAIITNSETLWWQRHLSFLGSSKALNAWQFNLTLILSGLLMIALVDSIFITLEKDLPAYQGLRILRYLLYATGFSLAMVGLFPFDGPRIQPFLHNKFAELMVVLVTTMMFCNRWLLPKNHPSFEWLSYGVAIFLAGFYVTYEFGNYITLTAFEIISFMIAFIWLTMLFSHLDHASFPETLNLELEFELEEKARETI</sequence>
<dbReference type="OrthoDB" id="2329326at2"/>
<evidence type="ECO:0000313" key="2">
    <source>
        <dbReference type="EMBL" id="SEQ00858.1"/>
    </source>
</evidence>
<keyword evidence="3" id="KW-1185">Reference proteome</keyword>
<evidence type="ECO:0008006" key="4">
    <source>
        <dbReference type="Google" id="ProtNLM"/>
    </source>
</evidence>
<feature type="transmembrane region" description="Helical" evidence="1">
    <location>
        <begin position="85"/>
        <end position="102"/>
    </location>
</feature>
<gene>
    <name evidence="2" type="ORF">SAMN04488558_10442</name>
</gene>
<dbReference type="STRING" id="89093.SAMN04488558_10442"/>
<feature type="transmembrane region" description="Helical" evidence="1">
    <location>
        <begin position="122"/>
        <end position="141"/>
    </location>
</feature>